<gene>
    <name evidence="12" type="primary">20196283</name>
    <name evidence="11" type="ORF">HELRODRAFT_135367</name>
    <name evidence="10" type="ORF">HELRODRAFT_135368</name>
</gene>
<evidence type="ECO:0000256" key="1">
    <source>
        <dbReference type="ARBA" id="ARBA00004123"/>
    </source>
</evidence>
<dbReference type="Pfam" id="PF00157">
    <property type="entry name" value="Pou"/>
    <property type="match status" value="1"/>
</dbReference>
<dbReference type="eggNOG" id="KOG3802">
    <property type="taxonomic scope" value="Eukaryota"/>
</dbReference>
<dbReference type="OMA" id="ETIRIWF"/>
<dbReference type="PRINTS" id="PR00028">
    <property type="entry name" value="POUDOMAIN"/>
</dbReference>
<dbReference type="InParanoid" id="T1EI82"/>
<dbReference type="SUPFAM" id="SSF47413">
    <property type="entry name" value="lambda repressor-like DNA-binding domains"/>
    <property type="match status" value="1"/>
</dbReference>
<dbReference type="Proteomes" id="UP000015101">
    <property type="component" value="Unassembled WGS sequence"/>
</dbReference>
<dbReference type="KEGG" id="hro:HELRODRAFT_135368"/>
<dbReference type="Gene3D" id="1.10.260.40">
    <property type="entry name" value="lambda repressor-like DNA-binding domains"/>
    <property type="match status" value="1"/>
</dbReference>
<sequence length="144" mass="17146">ELEDFARHFKQSRIRLGYTQADVGQTLGDLYGSLFSQTTICRFEALQLSVRNMTKLKPLMEKWLEDVDKNNLDAKSPSTFQFCTKQRKKRTSIDSLTRKILENEFRMKNKPTAREIAKIANNLQKERETIRIWFCNRRQKEKRI</sequence>
<keyword evidence="3 5" id="KW-0371">Homeobox</keyword>
<dbReference type="EMBL" id="KB097143">
    <property type="protein sequence ID" value="ESN99067.1"/>
    <property type="molecule type" value="Genomic_DNA"/>
</dbReference>
<protein>
    <recommendedName>
        <fullName evidence="7">POU domain protein</fullName>
    </recommendedName>
</protein>
<dbReference type="FunFam" id="1.10.260.40:FF:000001">
    <property type="entry name" value="POU domain protein"/>
    <property type="match status" value="1"/>
</dbReference>
<evidence type="ECO:0000256" key="6">
    <source>
        <dbReference type="RuleBase" id="RU000682"/>
    </source>
</evidence>
<dbReference type="SMART" id="SM00389">
    <property type="entry name" value="HOX"/>
    <property type="match status" value="1"/>
</dbReference>
<dbReference type="EnsemblMetazoa" id="HelroT135368">
    <property type="protein sequence ID" value="HelroP135368"/>
    <property type="gene ID" value="HelroG135368"/>
</dbReference>
<evidence type="ECO:0000259" key="9">
    <source>
        <dbReference type="PROSITE" id="PS51179"/>
    </source>
</evidence>
<reference evidence="10 13" key="2">
    <citation type="journal article" date="2013" name="Nature">
        <title>Insights into bilaterian evolution from three spiralian genomes.</title>
        <authorList>
            <person name="Simakov O."/>
            <person name="Marletaz F."/>
            <person name="Cho S.J."/>
            <person name="Edsinger-Gonzales E."/>
            <person name="Havlak P."/>
            <person name="Hellsten U."/>
            <person name="Kuo D.H."/>
            <person name="Larsson T."/>
            <person name="Lv J."/>
            <person name="Arendt D."/>
            <person name="Savage R."/>
            <person name="Osoegawa K."/>
            <person name="de Jong P."/>
            <person name="Grimwood J."/>
            <person name="Chapman J.A."/>
            <person name="Shapiro H."/>
            <person name="Aerts A."/>
            <person name="Otillar R.P."/>
            <person name="Terry A.Y."/>
            <person name="Boore J.L."/>
            <person name="Grigoriev I.V."/>
            <person name="Lindberg D.R."/>
            <person name="Seaver E.C."/>
            <person name="Weisblat D.A."/>
            <person name="Putnam N.H."/>
            <person name="Rokhsar D.S."/>
        </authorList>
    </citation>
    <scope>NUCLEOTIDE SEQUENCE</scope>
</reference>
<dbReference type="OrthoDB" id="6358449at2759"/>
<dbReference type="CTD" id="20196283"/>
<dbReference type="CDD" id="cd00086">
    <property type="entry name" value="homeodomain"/>
    <property type="match status" value="1"/>
</dbReference>
<keyword evidence="4 5" id="KW-0539">Nucleus</keyword>
<dbReference type="InterPro" id="IPR013847">
    <property type="entry name" value="POU"/>
</dbReference>
<keyword evidence="13" id="KW-1185">Reference proteome</keyword>
<feature type="domain" description="Homeobox" evidence="8">
    <location>
        <begin position="84"/>
        <end position="144"/>
    </location>
</feature>
<dbReference type="CTD" id="20196282"/>
<dbReference type="Gene3D" id="1.10.10.60">
    <property type="entry name" value="Homeodomain-like"/>
    <property type="match status" value="1"/>
</dbReference>
<dbReference type="SMART" id="SM00352">
    <property type="entry name" value="POU"/>
    <property type="match status" value="1"/>
</dbReference>
<dbReference type="STRING" id="6412.T1EI82"/>
<dbReference type="PROSITE" id="PS50071">
    <property type="entry name" value="HOMEOBOX_2"/>
    <property type="match status" value="1"/>
</dbReference>
<dbReference type="EnsemblMetazoa" id="HelroT135367">
    <property type="protein sequence ID" value="HelroP135367"/>
    <property type="gene ID" value="HelroG135367"/>
</dbReference>
<comment type="similarity">
    <text evidence="7">Belongs to the POU transcription factor family.</text>
</comment>
<dbReference type="InterPro" id="IPR001356">
    <property type="entry name" value="HD"/>
</dbReference>
<evidence type="ECO:0000256" key="3">
    <source>
        <dbReference type="ARBA" id="ARBA00023155"/>
    </source>
</evidence>
<dbReference type="PANTHER" id="PTHR11636">
    <property type="entry name" value="POU DOMAIN"/>
    <property type="match status" value="1"/>
</dbReference>
<dbReference type="InterPro" id="IPR009057">
    <property type="entry name" value="Homeodomain-like_sf"/>
</dbReference>
<dbReference type="GO" id="GO:0003677">
    <property type="term" value="F:DNA binding"/>
    <property type="evidence" value="ECO:0007669"/>
    <property type="project" value="UniProtKB-UniRule"/>
</dbReference>
<name>T1EI82_HELRO</name>
<dbReference type="HOGENOM" id="CLU_013065_3_1_1"/>
<dbReference type="KEGG" id="hro:HELRODRAFT_135367"/>
<dbReference type="PROSITE" id="PS00465">
    <property type="entry name" value="POU_2"/>
    <property type="match status" value="1"/>
</dbReference>
<evidence type="ECO:0000256" key="4">
    <source>
        <dbReference type="ARBA" id="ARBA00023242"/>
    </source>
</evidence>
<dbReference type="EMBL" id="AMQM01001108">
    <property type="status" value="NOT_ANNOTATED_CDS"/>
    <property type="molecule type" value="Genomic_DNA"/>
</dbReference>
<dbReference type="GeneID" id="20196283"/>
<evidence type="ECO:0000313" key="11">
    <source>
        <dbReference type="EMBL" id="ESN99067.1"/>
    </source>
</evidence>
<dbReference type="GO" id="GO:0003700">
    <property type="term" value="F:DNA-binding transcription factor activity"/>
    <property type="evidence" value="ECO:0007669"/>
    <property type="project" value="InterPro"/>
</dbReference>
<dbReference type="RefSeq" id="XP_009022968.1">
    <property type="nucleotide sequence ID" value="XM_009024720.1"/>
</dbReference>
<evidence type="ECO:0000313" key="13">
    <source>
        <dbReference type="Proteomes" id="UP000015101"/>
    </source>
</evidence>
<dbReference type="InterPro" id="IPR050255">
    <property type="entry name" value="POU_domain_TF"/>
</dbReference>
<evidence type="ECO:0000313" key="12">
    <source>
        <dbReference type="EnsemblMetazoa" id="HelroP135367"/>
    </source>
</evidence>
<dbReference type="SUPFAM" id="SSF46689">
    <property type="entry name" value="Homeodomain-like"/>
    <property type="match status" value="1"/>
</dbReference>
<dbReference type="AlphaFoldDB" id="T1EI82"/>
<dbReference type="InterPro" id="IPR000327">
    <property type="entry name" value="POU_dom"/>
</dbReference>
<proteinExistence type="inferred from homology"/>
<reference evidence="12" key="3">
    <citation type="submission" date="2015-06" db="UniProtKB">
        <authorList>
            <consortium name="EnsemblMetazoa"/>
        </authorList>
    </citation>
    <scope>IDENTIFICATION</scope>
</reference>
<feature type="domain" description="POU-specific" evidence="9">
    <location>
        <begin position="1"/>
        <end position="68"/>
    </location>
</feature>
<reference evidence="13" key="1">
    <citation type="submission" date="2012-12" db="EMBL/GenBank/DDBJ databases">
        <authorList>
            <person name="Hellsten U."/>
            <person name="Grimwood J."/>
            <person name="Chapman J.A."/>
            <person name="Shapiro H."/>
            <person name="Aerts A."/>
            <person name="Otillar R.P."/>
            <person name="Terry A.Y."/>
            <person name="Boore J.L."/>
            <person name="Simakov O."/>
            <person name="Marletaz F."/>
            <person name="Cho S.-J."/>
            <person name="Edsinger-Gonzales E."/>
            <person name="Havlak P."/>
            <person name="Kuo D.-H."/>
            <person name="Larsson T."/>
            <person name="Lv J."/>
            <person name="Arendt D."/>
            <person name="Savage R."/>
            <person name="Osoegawa K."/>
            <person name="de Jong P."/>
            <person name="Lindberg D.R."/>
            <person name="Seaver E.C."/>
            <person name="Weisblat D.A."/>
            <person name="Putnam N.H."/>
            <person name="Grigoriev I.V."/>
            <person name="Rokhsar D.S."/>
        </authorList>
    </citation>
    <scope>NUCLEOTIDE SEQUENCE</scope>
</reference>
<dbReference type="EMBL" id="KB097143">
    <property type="protein sequence ID" value="ESN99064.1"/>
    <property type="molecule type" value="Genomic_DNA"/>
</dbReference>
<dbReference type="GO" id="GO:0005634">
    <property type="term" value="C:nucleus"/>
    <property type="evidence" value="ECO:0007669"/>
    <property type="project" value="UniProtKB-SubCell"/>
</dbReference>
<evidence type="ECO:0000256" key="2">
    <source>
        <dbReference type="ARBA" id="ARBA00023125"/>
    </source>
</evidence>
<evidence type="ECO:0000256" key="7">
    <source>
        <dbReference type="RuleBase" id="RU361194"/>
    </source>
</evidence>
<evidence type="ECO:0000256" key="5">
    <source>
        <dbReference type="PROSITE-ProRule" id="PRU00108"/>
    </source>
</evidence>
<dbReference type="PROSITE" id="PS51179">
    <property type="entry name" value="POU_3"/>
    <property type="match status" value="1"/>
</dbReference>
<keyword evidence="7" id="KW-0804">Transcription</keyword>
<dbReference type="RefSeq" id="XP_009022971.1">
    <property type="nucleotide sequence ID" value="XM_009024723.1"/>
</dbReference>
<evidence type="ECO:0000259" key="8">
    <source>
        <dbReference type="PROSITE" id="PS50071"/>
    </source>
</evidence>
<dbReference type="InterPro" id="IPR010982">
    <property type="entry name" value="Lambda_DNA-bd_dom_sf"/>
</dbReference>
<dbReference type="Pfam" id="PF00046">
    <property type="entry name" value="Homeodomain"/>
    <property type="match status" value="1"/>
</dbReference>
<accession>T1EI82</accession>
<evidence type="ECO:0000313" key="10">
    <source>
        <dbReference type="EMBL" id="ESN99064.1"/>
    </source>
</evidence>
<comment type="subcellular location">
    <subcellularLocation>
        <location evidence="1 5 6">Nucleus</location>
    </subcellularLocation>
</comment>
<organism evidence="12 13">
    <name type="scientific">Helobdella robusta</name>
    <name type="common">Californian leech</name>
    <dbReference type="NCBI Taxonomy" id="6412"/>
    <lineage>
        <taxon>Eukaryota</taxon>
        <taxon>Metazoa</taxon>
        <taxon>Spiralia</taxon>
        <taxon>Lophotrochozoa</taxon>
        <taxon>Annelida</taxon>
        <taxon>Clitellata</taxon>
        <taxon>Hirudinea</taxon>
        <taxon>Rhynchobdellida</taxon>
        <taxon>Glossiphoniidae</taxon>
        <taxon>Helobdella</taxon>
    </lineage>
</organism>
<dbReference type="GeneID" id="20196282"/>
<keyword evidence="2 5" id="KW-0238">DNA-binding</keyword>